<dbReference type="RefSeq" id="WP_161409843.1">
    <property type="nucleotide sequence ID" value="NZ_WTUZ01000022.1"/>
</dbReference>
<evidence type="ECO:0000256" key="2">
    <source>
        <dbReference type="ARBA" id="ARBA00022801"/>
    </source>
</evidence>
<dbReference type="PANTHER" id="PTHR43046:SF2">
    <property type="entry name" value="8-OXO-DGTP DIPHOSPHATASE-RELATED"/>
    <property type="match status" value="1"/>
</dbReference>
<evidence type="ECO:0000313" key="5">
    <source>
        <dbReference type="EMBL" id="MZQ85617.1"/>
    </source>
</evidence>
<sequence length="157" mass="17861">MGYVEDLRKIVGTIPLILVGAVVIITDDDNKILLQKRRHHPVGRYGLPGGLMELGESTIETAQREVYEETGLKVSNLTLIDVFSGKDHFIKAPNGDEFYVVVTAYWTKEFSGTLEINDEESMSLDFFNMDDLPENIPTSHKEMIHKYRTLFAQSHMK</sequence>
<dbReference type="PRINTS" id="PR00502">
    <property type="entry name" value="NUDIXFAMILY"/>
</dbReference>
<dbReference type="InterPro" id="IPR020476">
    <property type="entry name" value="Nudix_hydrolase"/>
</dbReference>
<gene>
    <name evidence="5" type="ORF">GQF01_26195</name>
</gene>
<evidence type="ECO:0000259" key="4">
    <source>
        <dbReference type="PROSITE" id="PS51462"/>
    </source>
</evidence>
<comment type="cofactor">
    <cofactor evidence="1">
        <name>Mg(2+)</name>
        <dbReference type="ChEBI" id="CHEBI:18420"/>
    </cofactor>
</comment>
<proteinExistence type="inferred from homology"/>
<dbReference type="Pfam" id="PF00293">
    <property type="entry name" value="NUDIX"/>
    <property type="match status" value="1"/>
</dbReference>
<dbReference type="CDD" id="cd04677">
    <property type="entry name" value="NUDIX_Hydrolase"/>
    <property type="match status" value="1"/>
</dbReference>
<dbReference type="PROSITE" id="PS00893">
    <property type="entry name" value="NUDIX_BOX"/>
    <property type="match status" value="1"/>
</dbReference>
<dbReference type="SUPFAM" id="SSF55811">
    <property type="entry name" value="Nudix"/>
    <property type="match status" value="1"/>
</dbReference>
<dbReference type="EMBL" id="WTUZ01000022">
    <property type="protein sequence ID" value="MZQ85617.1"/>
    <property type="molecule type" value="Genomic_DNA"/>
</dbReference>
<dbReference type="AlphaFoldDB" id="A0A6L8V5P6"/>
<evidence type="ECO:0000256" key="1">
    <source>
        <dbReference type="ARBA" id="ARBA00001946"/>
    </source>
</evidence>
<comment type="caution">
    <text evidence="5">The sequence shown here is derived from an EMBL/GenBank/DDBJ whole genome shotgun (WGS) entry which is preliminary data.</text>
</comment>
<reference evidence="5 6" key="1">
    <citation type="submission" date="2019-12" db="EMBL/GenBank/DDBJ databases">
        <title>Paenibacillus sp. nov. sp. isolated from soil.</title>
        <authorList>
            <person name="Kim J."/>
            <person name="Jeong S.E."/>
            <person name="Jung H.S."/>
            <person name="Jeon C.O."/>
        </authorList>
    </citation>
    <scope>NUCLEOTIDE SEQUENCE [LARGE SCALE GENOMIC DNA]</scope>
    <source>
        <strain evidence="5 6">5J-6</strain>
    </source>
</reference>
<dbReference type="GO" id="GO:0016787">
    <property type="term" value="F:hydrolase activity"/>
    <property type="evidence" value="ECO:0007669"/>
    <property type="project" value="UniProtKB-KW"/>
</dbReference>
<keyword evidence="2 3" id="KW-0378">Hydrolase</keyword>
<feature type="domain" description="Nudix hydrolase" evidence="4">
    <location>
        <begin position="15"/>
        <end position="150"/>
    </location>
</feature>
<protein>
    <submittedName>
        <fullName evidence="5">NUDIX domain-containing protein</fullName>
    </submittedName>
</protein>
<dbReference type="PANTHER" id="PTHR43046">
    <property type="entry name" value="GDP-MANNOSE MANNOSYL HYDROLASE"/>
    <property type="match status" value="1"/>
</dbReference>
<dbReference type="InterPro" id="IPR015797">
    <property type="entry name" value="NUDIX_hydrolase-like_dom_sf"/>
</dbReference>
<evidence type="ECO:0000313" key="6">
    <source>
        <dbReference type="Proteomes" id="UP000481087"/>
    </source>
</evidence>
<dbReference type="PROSITE" id="PS51462">
    <property type="entry name" value="NUDIX"/>
    <property type="match status" value="1"/>
</dbReference>
<keyword evidence="6" id="KW-1185">Reference proteome</keyword>
<name>A0A6L8V5P6_9BACL</name>
<dbReference type="InterPro" id="IPR000086">
    <property type="entry name" value="NUDIX_hydrolase_dom"/>
</dbReference>
<comment type="similarity">
    <text evidence="3">Belongs to the Nudix hydrolase family.</text>
</comment>
<evidence type="ECO:0000256" key="3">
    <source>
        <dbReference type="RuleBase" id="RU003476"/>
    </source>
</evidence>
<dbReference type="InterPro" id="IPR020084">
    <property type="entry name" value="NUDIX_hydrolase_CS"/>
</dbReference>
<dbReference type="Gene3D" id="3.90.79.10">
    <property type="entry name" value="Nucleoside Triphosphate Pyrophosphohydrolase"/>
    <property type="match status" value="1"/>
</dbReference>
<dbReference type="Proteomes" id="UP000481087">
    <property type="component" value="Unassembled WGS sequence"/>
</dbReference>
<accession>A0A6L8V5P6</accession>
<organism evidence="5 6">
    <name type="scientific">Paenibacillus silvestris</name>
    <dbReference type="NCBI Taxonomy" id="2606219"/>
    <lineage>
        <taxon>Bacteria</taxon>
        <taxon>Bacillati</taxon>
        <taxon>Bacillota</taxon>
        <taxon>Bacilli</taxon>
        <taxon>Bacillales</taxon>
        <taxon>Paenibacillaceae</taxon>
        <taxon>Paenibacillus</taxon>
    </lineage>
</organism>